<evidence type="ECO:0000313" key="2">
    <source>
        <dbReference type="Proteomes" id="UP001218218"/>
    </source>
</evidence>
<name>A0AAD7EMU7_9AGAR</name>
<gene>
    <name evidence="1" type="ORF">DFH08DRAFT_813157</name>
</gene>
<dbReference type="AlphaFoldDB" id="A0AAD7EMU7"/>
<dbReference type="Proteomes" id="UP001218218">
    <property type="component" value="Unassembled WGS sequence"/>
</dbReference>
<reference evidence="1" key="1">
    <citation type="submission" date="2023-03" db="EMBL/GenBank/DDBJ databases">
        <title>Massive genome expansion in bonnet fungi (Mycena s.s.) driven by repeated elements and novel gene families across ecological guilds.</title>
        <authorList>
            <consortium name="Lawrence Berkeley National Laboratory"/>
            <person name="Harder C.B."/>
            <person name="Miyauchi S."/>
            <person name="Viragh M."/>
            <person name="Kuo A."/>
            <person name="Thoen E."/>
            <person name="Andreopoulos B."/>
            <person name="Lu D."/>
            <person name="Skrede I."/>
            <person name="Drula E."/>
            <person name="Henrissat B."/>
            <person name="Morin E."/>
            <person name="Kohler A."/>
            <person name="Barry K."/>
            <person name="LaButti K."/>
            <person name="Morin E."/>
            <person name="Salamov A."/>
            <person name="Lipzen A."/>
            <person name="Mereny Z."/>
            <person name="Hegedus B."/>
            <person name="Baldrian P."/>
            <person name="Stursova M."/>
            <person name="Weitz H."/>
            <person name="Taylor A."/>
            <person name="Grigoriev I.V."/>
            <person name="Nagy L.G."/>
            <person name="Martin F."/>
            <person name="Kauserud H."/>
        </authorList>
    </citation>
    <scope>NUCLEOTIDE SEQUENCE</scope>
    <source>
        <strain evidence="1">CBHHK002</strain>
    </source>
</reference>
<dbReference type="EMBL" id="JARIHO010000030">
    <property type="protein sequence ID" value="KAJ7336841.1"/>
    <property type="molecule type" value="Genomic_DNA"/>
</dbReference>
<evidence type="ECO:0000313" key="1">
    <source>
        <dbReference type="EMBL" id="KAJ7336841.1"/>
    </source>
</evidence>
<sequence length="212" mass="23208">MGRTRAAHPPLVLLASAFVRPLNDYLGLSFCKPVPKDTRRRTYSRSAYGKTSTSPIVVSLGRKREEANTRMMSSREVGRTLTRAATVNLMAIAGCISWPSVQQRIGRNGSSIVMKCIVPAKAALGVYPVAHWVVRAQATTIPAGVGKLRADRDASSSPYASSPAPSSDTIQRKCNAPSLHWVYLRVRTSALKELRPHRWNVPSTRPRCTKVG</sequence>
<accession>A0AAD7EMU7</accession>
<keyword evidence="2" id="KW-1185">Reference proteome</keyword>
<organism evidence="1 2">
    <name type="scientific">Mycena albidolilacea</name>
    <dbReference type="NCBI Taxonomy" id="1033008"/>
    <lineage>
        <taxon>Eukaryota</taxon>
        <taxon>Fungi</taxon>
        <taxon>Dikarya</taxon>
        <taxon>Basidiomycota</taxon>
        <taxon>Agaricomycotina</taxon>
        <taxon>Agaricomycetes</taxon>
        <taxon>Agaricomycetidae</taxon>
        <taxon>Agaricales</taxon>
        <taxon>Marasmiineae</taxon>
        <taxon>Mycenaceae</taxon>
        <taxon>Mycena</taxon>
    </lineage>
</organism>
<protein>
    <submittedName>
        <fullName evidence="1">Uncharacterized protein</fullName>
    </submittedName>
</protein>
<comment type="caution">
    <text evidence="1">The sequence shown here is derived from an EMBL/GenBank/DDBJ whole genome shotgun (WGS) entry which is preliminary data.</text>
</comment>
<proteinExistence type="predicted"/>